<feature type="domain" description="Pseudouridine synthase RsuA/RluA-like" evidence="3">
    <location>
        <begin position="275"/>
        <end position="326"/>
    </location>
</feature>
<keyword evidence="2" id="KW-0456">Lyase</keyword>
<dbReference type="GO" id="GO:0001522">
    <property type="term" value="P:pseudouridine synthesis"/>
    <property type="evidence" value="ECO:0007669"/>
    <property type="project" value="InterPro"/>
</dbReference>
<dbReference type="OrthoDB" id="16262at2759"/>
<evidence type="ECO:0000256" key="2">
    <source>
        <dbReference type="ARBA" id="ARBA00023239"/>
    </source>
</evidence>
<dbReference type="InterPro" id="IPR006145">
    <property type="entry name" value="PsdUridine_synth_RsuA/RluA"/>
</dbReference>
<evidence type="ECO:0000259" key="3">
    <source>
        <dbReference type="Pfam" id="PF00849"/>
    </source>
</evidence>
<dbReference type="GO" id="GO:0003723">
    <property type="term" value="F:RNA binding"/>
    <property type="evidence" value="ECO:0007669"/>
    <property type="project" value="InterPro"/>
</dbReference>
<dbReference type="InterPro" id="IPR012001">
    <property type="entry name" value="Thiamin_PyroP_enz_TPP-bd_dom"/>
</dbReference>
<dbReference type="SUPFAM" id="SSF52518">
    <property type="entry name" value="Thiamin diphosphate-binding fold (THDP-binding)"/>
    <property type="match status" value="1"/>
</dbReference>
<dbReference type="SUPFAM" id="SSF55120">
    <property type="entry name" value="Pseudouridine synthase"/>
    <property type="match status" value="1"/>
</dbReference>
<dbReference type="PROSITE" id="PS01129">
    <property type="entry name" value="PSI_RLU"/>
    <property type="match status" value="1"/>
</dbReference>
<dbReference type="InterPro" id="IPR020103">
    <property type="entry name" value="PsdUridine_synth_cat_dom_sf"/>
</dbReference>
<dbReference type="PANTHER" id="PTHR42818:SF1">
    <property type="entry name" value="SULFOPYRUVATE DECARBOXYLASE"/>
    <property type="match status" value="1"/>
</dbReference>
<dbReference type="Proteomes" id="UP000007800">
    <property type="component" value="Unassembled WGS sequence"/>
</dbReference>
<dbReference type="FunFam" id="3.40.50.970:FF:000100">
    <property type="entry name" value="Putative phosphonopyruvate decarboxylase"/>
    <property type="match status" value="1"/>
</dbReference>
<evidence type="ECO:0000256" key="1">
    <source>
        <dbReference type="ARBA" id="ARBA00022793"/>
    </source>
</evidence>
<accession>C5KSQ1</accession>
<gene>
    <name evidence="5" type="ORF">Pmar_PMAR028334</name>
</gene>
<sequence>MLPTSKSMLAPIAMKSFQNALSKAAFSTHGTRNVNVAEFYNKARACGVGYFTGVPDSLLKDFCAYVTDHAAPNEHVIAVNEGSAIGLAAGYHLATGKLPLVYTQNSGYGNMVNPLLSLAHPGVYGIPMLVLVGWRGEPGVRDEPQHKIMGKLQAGIIQAMDLACTELPTENSEALEALEAAAAQSMESKTPHLILVRKDTFSRYTLEMAAEYDKTLPMTRENAIRVVLKAGGDHATYVGTTGFLRIKKRWEGKTIEQLFMEEFAFLHYGIREILEASRGYQLYPLHRLDRVTSGIVVFAKTADAARKFEANQRSWPVTKTYIARVTGRCSVSEANESIVECIPITGRKHQIRVAIAKSGISNTKSEAKLQKR</sequence>
<dbReference type="GO" id="GO:0030976">
    <property type="term" value="F:thiamine pyrophosphate binding"/>
    <property type="evidence" value="ECO:0007669"/>
    <property type="project" value="InterPro"/>
</dbReference>
<keyword evidence="5" id="KW-0670">Pyruvate</keyword>
<reference evidence="5 6" key="1">
    <citation type="submission" date="2008-07" db="EMBL/GenBank/DDBJ databases">
        <authorList>
            <person name="El-Sayed N."/>
            <person name="Caler E."/>
            <person name="Inman J."/>
            <person name="Amedeo P."/>
            <person name="Hass B."/>
            <person name="Wortman J."/>
        </authorList>
    </citation>
    <scope>NUCLEOTIDE SEQUENCE [LARGE SCALE GENOMIC DNA]</scope>
    <source>
        <strain evidence="6">ATCC 50983 / TXsc</strain>
    </source>
</reference>
<dbReference type="PANTHER" id="PTHR42818">
    <property type="entry name" value="SULFOPYRUVATE DECARBOXYLASE SUBUNIT ALPHA"/>
    <property type="match status" value="1"/>
</dbReference>
<feature type="domain" description="Thiamine pyrophosphate enzyme N-terminal TPP-binding" evidence="4">
    <location>
        <begin position="44"/>
        <end position="145"/>
    </location>
</feature>
<dbReference type="InterPro" id="IPR051818">
    <property type="entry name" value="TPP_dependent_decarboxylase"/>
</dbReference>
<dbReference type="CDD" id="cd07035">
    <property type="entry name" value="TPP_PYR_POX_like"/>
    <property type="match status" value="1"/>
</dbReference>
<keyword evidence="6" id="KW-1185">Reference proteome</keyword>
<dbReference type="InParanoid" id="C5KSQ1"/>
<dbReference type="GO" id="GO:0009982">
    <property type="term" value="F:pseudouridine synthase activity"/>
    <property type="evidence" value="ECO:0007669"/>
    <property type="project" value="InterPro"/>
</dbReference>
<dbReference type="InterPro" id="IPR029061">
    <property type="entry name" value="THDP-binding"/>
</dbReference>
<dbReference type="Gene3D" id="3.30.2350.10">
    <property type="entry name" value="Pseudouridine synthase"/>
    <property type="match status" value="2"/>
</dbReference>
<proteinExistence type="predicted"/>
<evidence type="ECO:0000313" key="5">
    <source>
        <dbReference type="EMBL" id="EER12494.1"/>
    </source>
</evidence>
<dbReference type="GeneID" id="9057864"/>
<dbReference type="AlphaFoldDB" id="C5KSQ1"/>
<dbReference type="GO" id="GO:0016831">
    <property type="term" value="F:carboxy-lyase activity"/>
    <property type="evidence" value="ECO:0007669"/>
    <property type="project" value="UniProtKB-KW"/>
</dbReference>
<evidence type="ECO:0000259" key="4">
    <source>
        <dbReference type="Pfam" id="PF02776"/>
    </source>
</evidence>
<dbReference type="InterPro" id="IPR006224">
    <property type="entry name" value="PsdUridine_synth_RluA-like_CS"/>
</dbReference>
<dbReference type="Gene3D" id="3.40.50.970">
    <property type="match status" value="1"/>
</dbReference>
<keyword evidence="1" id="KW-0210">Decarboxylase</keyword>
<organism evidence="6">
    <name type="scientific">Perkinsus marinus (strain ATCC 50983 / TXsc)</name>
    <dbReference type="NCBI Taxonomy" id="423536"/>
    <lineage>
        <taxon>Eukaryota</taxon>
        <taxon>Sar</taxon>
        <taxon>Alveolata</taxon>
        <taxon>Perkinsozoa</taxon>
        <taxon>Perkinsea</taxon>
        <taxon>Perkinsida</taxon>
        <taxon>Perkinsidae</taxon>
        <taxon>Perkinsus</taxon>
    </lineage>
</organism>
<dbReference type="RefSeq" id="XP_002780699.1">
    <property type="nucleotide sequence ID" value="XM_002780653.1"/>
</dbReference>
<evidence type="ECO:0000313" key="6">
    <source>
        <dbReference type="Proteomes" id="UP000007800"/>
    </source>
</evidence>
<dbReference type="EMBL" id="GG676104">
    <property type="protein sequence ID" value="EER12494.1"/>
    <property type="molecule type" value="Genomic_DNA"/>
</dbReference>
<name>C5KSQ1_PERM5</name>
<dbReference type="Pfam" id="PF00849">
    <property type="entry name" value="PseudoU_synth_2"/>
    <property type="match status" value="1"/>
</dbReference>
<protein>
    <submittedName>
        <fullName evidence="5">Sulfopyruvate decarboxylase subunit alpha, putative</fullName>
    </submittedName>
</protein>
<dbReference type="Pfam" id="PF02776">
    <property type="entry name" value="TPP_enzyme_N"/>
    <property type="match status" value="1"/>
</dbReference>